<dbReference type="Pfam" id="PF14307">
    <property type="entry name" value="Glyco_tran_WbsX"/>
    <property type="match status" value="1"/>
</dbReference>
<reference evidence="1" key="1">
    <citation type="journal article" date="2016" name="PLoS ONE">
        <title>Genetic Diversity of O-Antigens in Hafnia alvei and the Development of a Suspension Array for Serotype Detection.</title>
        <authorList>
            <person name="Duan Z."/>
            <person name="Niedziela T."/>
            <person name="Lugowski C."/>
            <person name="Cao B."/>
            <person name="Wang T."/>
            <person name="Xu L."/>
            <person name="Yang B."/>
            <person name="Liu B."/>
            <person name="Wang L."/>
        </authorList>
    </citation>
    <scope>NUCLEOTIDE SEQUENCE</scope>
    <source>
        <strain evidence="1">PCM1192</strain>
    </source>
</reference>
<sequence length="373" mass="44742">MNSSKYRIFPFYFPQFYQTEENNNWWGHGFTDWSLVKKSKSIHNMQTQPRVPLLGYYDQSEPSTIKQQSEIALKYGLSGFNFYHYWFDGKVLLDKPLQNLYLDKNIDIEYFLTWANETWTRQWVGKPQDILIKQEHQADEKIWELHYQYLSKFFHDDRYVKINNAPILCIYRAELIKSLPEWIEYINAKAISEGFSGIHLIALRAYDIANSESIYKFFDKIVNFQPRYSINTHLRKKSYARNIAEKIVRSCPEWVQLSLAGLSKKSKYNKFSYLDYIESMKSDIDVWREKPVYQVVFPDWDNAPRYNERATFFSDTSTDNFEKALEVVKQKVEKHDDKLIFINAWNEWSEGAYLEPDTIHQFSYLETIKKTFR</sequence>
<name>A0A172WZX2_HAFAL</name>
<dbReference type="PANTHER" id="PTHR41244">
    <property type="entry name" value="RHAMNAN SYNTHESIS F"/>
    <property type="match status" value="1"/>
</dbReference>
<dbReference type="PANTHER" id="PTHR41244:SF1">
    <property type="entry name" value="GLYCOSYLTRANSFERASE"/>
    <property type="match status" value="1"/>
</dbReference>
<protein>
    <recommendedName>
        <fullName evidence="2">Glycosyl transferase</fullName>
    </recommendedName>
</protein>
<organism evidence="1">
    <name type="scientific">Hafnia alvei</name>
    <dbReference type="NCBI Taxonomy" id="569"/>
    <lineage>
        <taxon>Bacteria</taxon>
        <taxon>Pseudomonadati</taxon>
        <taxon>Pseudomonadota</taxon>
        <taxon>Gammaproteobacteria</taxon>
        <taxon>Enterobacterales</taxon>
        <taxon>Hafniaceae</taxon>
        <taxon>Hafnia</taxon>
    </lineage>
</organism>
<dbReference type="EMBL" id="KX117080">
    <property type="protein sequence ID" value="ANF29917.1"/>
    <property type="molecule type" value="Genomic_DNA"/>
</dbReference>
<dbReference type="AlphaFoldDB" id="A0A172WZX2"/>
<evidence type="ECO:0008006" key="2">
    <source>
        <dbReference type="Google" id="ProtNLM"/>
    </source>
</evidence>
<dbReference type="CDD" id="cd11579">
    <property type="entry name" value="Glyco_tran_WbsX"/>
    <property type="match status" value="1"/>
</dbReference>
<evidence type="ECO:0000313" key="1">
    <source>
        <dbReference type="EMBL" id="ANF29917.1"/>
    </source>
</evidence>
<proteinExistence type="predicted"/>
<dbReference type="Gene3D" id="3.20.20.80">
    <property type="entry name" value="Glycosidases"/>
    <property type="match status" value="1"/>
</dbReference>
<dbReference type="InterPro" id="IPR032719">
    <property type="entry name" value="WbsX"/>
</dbReference>
<accession>A0A172WZX2</accession>